<dbReference type="InterPro" id="IPR029453">
    <property type="entry name" value="Rictor_IV"/>
</dbReference>
<feature type="compositionally biased region" description="Low complexity" evidence="2">
    <location>
        <begin position="1416"/>
        <end position="1430"/>
    </location>
</feature>
<evidence type="ECO:0000256" key="1">
    <source>
        <dbReference type="ARBA" id="ARBA00008878"/>
    </source>
</evidence>
<feature type="region of interest" description="Disordered" evidence="2">
    <location>
        <begin position="1251"/>
        <end position="1279"/>
    </location>
</feature>
<keyword evidence="3" id="KW-0472">Membrane</keyword>
<dbReference type="SMART" id="SM01310">
    <property type="entry name" value="RICTOR_V"/>
    <property type="match status" value="1"/>
</dbReference>
<keyword evidence="3" id="KW-1133">Transmembrane helix</keyword>
<name>A0AAN9Z5P1_9ORTH</name>
<dbReference type="Pfam" id="PF14666">
    <property type="entry name" value="RICTOR_M"/>
    <property type="match status" value="1"/>
</dbReference>
<feature type="transmembrane region" description="Helical" evidence="3">
    <location>
        <begin position="155"/>
        <end position="175"/>
    </location>
</feature>
<feature type="domain" description="Rapamycin-insensitive companion of mTOR" evidence="6">
    <location>
        <begin position="936"/>
        <end position="1008"/>
    </location>
</feature>
<dbReference type="GO" id="GO:0051897">
    <property type="term" value="P:positive regulation of phosphatidylinositol 3-kinase/protein kinase B signal transduction"/>
    <property type="evidence" value="ECO:0007669"/>
    <property type="project" value="TreeGrafter"/>
</dbReference>
<dbReference type="SMART" id="SM01308">
    <property type="entry name" value="RICTOR_N"/>
    <property type="match status" value="1"/>
</dbReference>
<dbReference type="GO" id="GO:0043539">
    <property type="term" value="F:protein serine/threonine kinase activator activity"/>
    <property type="evidence" value="ECO:0007669"/>
    <property type="project" value="TreeGrafter"/>
</dbReference>
<dbReference type="InterPro" id="IPR028267">
    <property type="entry name" value="Pianissimo_N"/>
</dbReference>
<evidence type="ECO:0000259" key="5">
    <source>
        <dbReference type="SMART" id="SM01308"/>
    </source>
</evidence>
<dbReference type="Pfam" id="PF14664">
    <property type="entry name" value="RICTOR_N"/>
    <property type="match status" value="1"/>
</dbReference>
<comment type="caution">
    <text evidence="7">The sequence shown here is derived from an EMBL/GenBank/DDBJ whole genome shotgun (WGS) entry which is preliminary data.</text>
</comment>
<feature type="compositionally biased region" description="Polar residues" evidence="2">
    <location>
        <begin position="1932"/>
        <end position="2039"/>
    </location>
</feature>
<dbReference type="SMART" id="SM01303">
    <property type="entry name" value="RasGEF_N_2"/>
    <property type="match status" value="1"/>
</dbReference>
<dbReference type="PANTHER" id="PTHR13298">
    <property type="entry name" value="CYTOSOLIC REGULATOR PIANISSIMO"/>
    <property type="match status" value="1"/>
</dbReference>
<evidence type="ECO:0000256" key="3">
    <source>
        <dbReference type="SAM" id="Phobius"/>
    </source>
</evidence>
<keyword evidence="3" id="KW-0812">Transmembrane</keyword>
<gene>
    <name evidence="7" type="ORF">R5R35_004190</name>
</gene>
<dbReference type="EMBL" id="JAZDUA010000269">
    <property type="protein sequence ID" value="KAK7862575.1"/>
    <property type="molecule type" value="Genomic_DNA"/>
</dbReference>
<evidence type="ECO:0008006" key="9">
    <source>
        <dbReference type="Google" id="ProtNLM"/>
    </source>
</evidence>
<dbReference type="SUPFAM" id="SSF48371">
    <property type="entry name" value="ARM repeat"/>
    <property type="match status" value="2"/>
</dbReference>
<feature type="region of interest" description="Disordered" evidence="2">
    <location>
        <begin position="1730"/>
        <end position="1749"/>
    </location>
</feature>
<proteinExistence type="inferred from homology"/>
<dbReference type="Gene3D" id="1.25.10.10">
    <property type="entry name" value="Leucine-rich Repeat Variant"/>
    <property type="match status" value="1"/>
</dbReference>
<feature type="region of interest" description="Disordered" evidence="2">
    <location>
        <begin position="1172"/>
        <end position="1235"/>
    </location>
</feature>
<dbReference type="SMART" id="SM01307">
    <property type="entry name" value="RICTOR_M"/>
    <property type="match status" value="1"/>
</dbReference>
<feature type="region of interest" description="Disordered" evidence="2">
    <location>
        <begin position="1416"/>
        <end position="1454"/>
    </location>
</feature>
<dbReference type="InterPro" id="IPR029451">
    <property type="entry name" value="RICTOR_M"/>
</dbReference>
<evidence type="ECO:0000259" key="4">
    <source>
        <dbReference type="SMART" id="SM01307"/>
    </source>
</evidence>
<keyword evidence="8" id="KW-1185">Reference proteome</keyword>
<dbReference type="GO" id="GO:0038203">
    <property type="term" value="P:TORC2 signaling"/>
    <property type="evidence" value="ECO:0007669"/>
    <property type="project" value="TreeGrafter"/>
</dbReference>
<dbReference type="Pfam" id="PF14668">
    <property type="entry name" value="RICTOR_V"/>
    <property type="match status" value="1"/>
</dbReference>
<evidence type="ECO:0000256" key="2">
    <source>
        <dbReference type="SAM" id="MobiDB-lite"/>
    </source>
</evidence>
<dbReference type="Pfam" id="PF14663">
    <property type="entry name" value="RasGEF_N_2"/>
    <property type="match status" value="1"/>
</dbReference>
<sequence length="2049" mass="224308">MAMASWMIRGRNSRTGRTLRNRHDSEDDVQLDLTKDCSENAKQILTNICKKQGLTEGKRFGYLNAFVKLLTKTKETGELGYTVEQLFSCLQVALAHDASQVRYAALRVVRYLLKKESHVKTLNDLHYPYLIARSFDLHLHNDAERMQALRVIRRMLLLAPTIFSPSLVCSLIALANGAAEEKDKMLRVCLATLSEICVMNTEVFIACGGVTALQRNLLECSMPRIAESLCGVLLFLLNNPVTREKAGVRLQALAAPFCDFHWDPSRNRDEREVRFHCSRLALLSVLRSWPGVLHFCHPGDSSGLRAIVNILYVRQLEVRKAVLDLLYELLGLPQPEWTDEFSVALEAVDPSHPRDAWRLSEGFVAAEGRSILPHLAKCRPNLVQMHLALLLYTFLEVGLLEAIAEVIVTADTFISVRATILLGELLHLVHVLLPPECCNLTPPLPTLLAKAANPDDPAAQNQALAAIAALARLQTILKKQPAPASLFLDQLLQRGAWGVRSRSGGLPPIVITEELGLSFSSSTRSKREKNKLYQLMLKDSDDILRDSMVLSNKDGFSWNWNVVRAILKSRSEALRRLEDSSYKTFLRRLVQYYKPSSNRFSRVELSSKRQMNIYTLTGFELLDCLLDAEEGEGQKMLSEFLADLWLQVDAITSSRSAHDCLFSPQHVANSLCQDYFLFIGRLCRTPRGLRVLEKAGILQQLLNLVVATNHECYVKLVIAGLDYSLDAMPRIILGKVLTAGVEVSRLYATQHMLVLLRAQLPDFHKWGIELLVMQLYDSSQSVSSVALNVLSEAVEDKACLESLISLRPSVLHLGDKGLLLLISFLSTTTGFSFLQDAGFVATQLERWATNFNYRYVRIVEGELHDSLTLHQRGEDGRYSQRITSARHYVKDVLVPPHLYGQLAQHSAGIAALKQDPYLPKFFQIVHDGICDKESEVLQLKTALWAVGHIGTSDAGVALLEQADVLQHVVHLAEECAEFAARATAFYALGLIATTSAGADSLSQLGWLSVRHDRHEQWPVIAGNPEPEHLPAKPDFEVDDSVSLSSGVGGAAVIESWDLEPGGETSDGRIFYMPGDEESGNEDEGMLLDESSLTAQWTPDMGSSSGGKSGVEIAHQPSQSHRKSATLPHWRPGVPTPRHTRSLSESKQLPPQIIVGGDSPMVGDWGPQVVRGRGREPFTGGCSTVGNTLVPKPEEMKSRSNSCTDSSGVSSCDSGAGRHAPSERLPPTLSPIPSSASLHTLQTNTMIRRASQISQRKLSASTHGSVTSEGTHSSPSDTIVGASSMSRLSQQDLLGYATLRSLHRHRRPLLSDSSSSKGDTMLAFDDSFPLSLSITGIGASSPASSRGLKVQSLDRHFSHPALGELEGRVNPLLQEGSNSLPLEVGTKTRNEPGHPCYLGICLPRDIMVIYRCDNSSRPAASSRRRGSTSFSELEQLPEVGHEIEPSSSSDSEDYDIIPSQQTLGSRKDNRLHAASLCMVCSRFHSSRKISVGSSRHRTDTESSQGGLESPILCPPRRYKSQSFSSGGAETLAWNTPTESLASSNSPSNFGQIADEARHATSQKLLRREILKHVNRMSNPVWAKLSKQALIQLKQKNPSVFQDVCLYSAVSQRLASCSYRYVARRFIQELFLDLNVDVLYEESNNILQNQQQKSSANSEGSFVTAASKVTTDLVAGNHDSLSNISSTLPSSTISALSIKLASLTPSSDNIPAENISKETPIAVSPPKELVPNGSEEYNSSGVGKPSGSDPVPIAAPAKQLAISTGYMMRSPPLEVVKEEPAVSVSSSEQQSPLDTSSIMSNGQVDEENVAFLNQKFDDIPMIDEMHTNTEVTKRKQALDSEKEVIVPKVVRCTEAPFQDTTNTPCFSDSSEVRTMLVNQDSSNLRGNVPSVKEGTARVPSFQRGDVLINAITEHTSYVPADLLVKSSAIGSSDKTYKQTKSNHAGHVTSSAGGSNTKGMTDSIQTNITSTSIRKCPISQTPHMSAVSKASTSGCKEQSKTISTHISASVRQRKVATTSAPDITSLQTTGSVAFSRSSNVPNLDQKVSKDKR</sequence>
<protein>
    <recommendedName>
        <fullName evidence="9">Rapamycin-insensitive companion of mTOR</fullName>
    </recommendedName>
</protein>
<evidence type="ECO:0000313" key="7">
    <source>
        <dbReference type="EMBL" id="KAK7862575.1"/>
    </source>
</evidence>
<dbReference type="GO" id="GO:0031932">
    <property type="term" value="C:TORC2 complex"/>
    <property type="evidence" value="ECO:0007669"/>
    <property type="project" value="InterPro"/>
</dbReference>
<comment type="similarity">
    <text evidence="1">Belongs to the RICTOR family.</text>
</comment>
<dbReference type="InterPro" id="IPR016024">
    <property type="entry name" value="ARM-type_fold"/>
</dbReference>
<dbReference type="InterPro" id="IPR011989">
    <property type="entry name" value="ARM-like"/>
</dbReference>
<dbReference type="InterPro" id="IPR029452">
    <property type="entry name" value="RICTOR_V"/>
</dbReference>
<feature type="domain" description="Rapamycin-insensitive companion of mTOR middle" evidence="4">
    <location>
        <begin position="539"/>
        <end position="758"/>
    </location>
</feature>
<feature type="compositionally biased region" description="Polar residues" evidence="2">
    <location>
        <begin position="1198"/>
        <end position="1212"/>
    </location>
</feature>
<reference evidence="7 8" key="1">
    <citation type="submission" date="2024-03" db="EMBL/GenBank/DDBJ databases">
        <title>The genome assembly and annotation of the cricket Gryllus longicercus Weissman &amp; Gray.</title>
        <authorList>
            <person name="Szrajer S."/>
            <person name="Gray D."/>
            <person name="Ylla G."/>
        </authorList>
    </citation>
    <scope>NUCLEOTIDE SEQUENCE [LARGE SCALE GENOMIC DNA]</scope>
    <source>
        <strain evidence="7">DAG 2021-001</strain>
        <tissue evidence="7">Whole body minus gut</tissue>
    </source>
</reference>
<feature type="region of interest" description="Disordered" evidence="2">
    <location>
        <begin position="1932"/>
        <end position="2049"/>
    </location>
</feature>
<feature type="domain" description="Rapamycin-insensitive companion of mTOR N-terminal" evidence="5">
    <location>
        <begin position="60"/>
        <end position="434"/>
    </location>
</feature>
<evidence type="ECO:0000259" key="6">
    <source>
        <dbReference type="SMART" id="SM01310"/>
    </source>
</evidence>
<feature type="region of interest" description="Disordered" evidence="2">
    <location>
        <begin position="1098"/>
        <end position="1145"/>
    </location>
</feature>
<evidence type="ECO:0000313" key="8">
    <source>
        <dbReference type="Proteomes" id="UP001378592"/>
    </source>
</evidence>
<organism evidence="7 8">
    <name type="scientific">Gryllus longicercus</name>
    <dbReference type="NCBI Taxonomy" id="2509291"/>
    <lineage>
        <taxon>Eukaryota</taxon>
        <taxon>Metazoa</taxon>
        <taxon>Ecdysozoa</taxon>
        <taxon>Arthropoda</taxon>
        <taxon>Hexapoda</taxon>
        <taxon>Insecta</taxon>
        <taxon>Pterygota</taxon>
        <taxon>Neoptera</taxon>
        <taxon>Polyneoptera</taxon>
        <taxon>Orthoptera</taxon>
        <taxon>Ensifera</taxon>
        <taxon>Gryllidea</taxon>
        <taxon>Grylloidea</taxon>
        <taxon>Gryllidae</taxon>
        <taxon>Gryllinae</taxon>
        <taxon>Gryllus</taxon>
    </lineage>
</organism>
<feature type="region of interest" description="Disordered" evidence="2">
    <location>
        <begin position="1489"/>
        <end position="1512"/>
    </location>
</feature>
<dbReference type="Proteomes" id="UP001378592">
    <property type="component" value="Unassembled WGS sequence"/>
</dbReference>
<accession>A0AAN9Z5P1</accession>
<dbReference type="PANTHER" id="PTHR13298:SF11">
    <property type="entry name" value="RAPAMYCIN-INSENSITIVE COMPANION OF MTOR"/>
    <property type="match status" value="1"/>
</dbReference>
<dbReference type="InterPro" id="IPR028268">
    <property type="entry name" value="Pianissimo_fam"/>
</dbReference>